<proteinExistence type="predicted"/>
<evidence type="ECO:0000313" key="1">
    <source>
        <dbReference type="EMBL" id="GBP88119.1"/>
    </source>
</evidence>
<dbReference type="EMBL" id="BGZK01001907">
    <property type="protein sequence ID" value="GBP88119.1"/>
    <property type="molecule type" value="Genomic_DNA"/>
</dbReference>
<dbReference type="AlphaFoldDB" id="A0A4C1ZMJ1"/>
<keyword evidence="2" id="KW-1185">Reference proteome</keyword>
<name>A0A4C1ZMJ1_EUMVA</name>
<evidence type="ECO:0000313" key="2">
    <source>
        <dbReference type="Proteomes" id="UP000299102"/>
    </source>
</evidence>
<reference evidence="1 2" key="1">
    <citation type="journal article" date="2019" name="Commun. Biol.">
        <title>The bagworm genome reveals a unique fibroin gene that provides high tensile strength.</title>
        <authorList>
            <person name="Kono N."/>
            <person name="Nakamura H."/>
            <person name="Ohtoshi R."/>
            <person name="Tomita M."/>
            <person name="Numata K."/>
            <person name="Arakawa K."/>
        </authorList>
    </citation>
    <scope>NUCLEOTIDE SEQUENCE [LARGE SCALE GENOMIC DNA]</scope>
</reference>
<organism evidence="1 2">
    <name type="scientific">Eumeta variegata</name>
    <name type="common">Bagworm moth</name>
    <name type="synonym">Eumeta japonica</name>
    <dbReference type="NCBI Taxonomy" id="151549"/>
    <lineage>
        <taxon>Eukaryota</taxon>
        <taxon>Metazoa</taxon>
        <taxon>Ecdysozoa</taxon>
        <taxon>Arthropoda</taxon>
        <taxon>Hexapoda</taxon>
        <taxon>Insecta</taxon>
        <taxon>Pterygota</taxon>
        <taxon>Neoptera</taxon>
        <taxon>Endopterygota</taxon>
        <taxon>Lepidoptera</taxon>
        <taxon>Glossata</taxon>
        <taxon>Ditrysia</taxon>
        <taxon>Tineoidea</taxon>
        <taxon>Psychidae</taxon>
        <taxon>Oiketicinae</taxon>
        <taxon>Eumeta</taxon>
    </lineage>
</organism>
<sequence length="102" mass="11768">MKSWRSHMTVTYRHTERYKKILMYAREKLYFFGIIKKGLDEARPPRARGVRCTKLTKINRLRLSDVVCSPRAFRVPLGATGRRGGAAGAWHHLTIGHERSST</sequence>
<protein>
    <submittedName>
        <fullName evidence="1">Uncharacterized protein</fullName>
    </submittedName>
</protein>
<comment type="caution">
    <text evidence="1">The sequence shown here is derived from an EMBL/GenBank/DDBJ whole genome shotgun (WGS) entry which is preliminary data.</text>
</comment>
<dbReference type="Proteomes" id="UP000299102">
    <property type="component" value="Unassembled WGS sequence"/>
</dbReference>
<gene>
    <name evidence="1" type="ORF">EVAR_63927_1</name>
</gene>
<accession>A0A4C1ZMJ1</accession>